<proteinExistence type="predicted"/>
<keyword evidence="2" id="KW-0812">Transmembrane</keyword>
<dbReference type="OrthoDB" id="5425637at2759"/>
<dbReference type="AlphaFoldDB" id="A0A0G2J771"/>
<dbReference type="VEuPathDB" id="FungiDB:EMCG_06077"/>
<protein>
    <submittedName>
        <fullName evidence="3">Uncharacterized protein</fullName>
    </submittedName>
</protein>
<feature type="compositionally biased region" description="Basic and acidic residues" evidence="1">
    <location>
        <begin position="172"/>
        <end position="193"/>
    </location>
</feature>
<keyword evidence="2" id="KW-1133">Transmembrane helix</keyword>
<dbReference type="Proteomes" id="UP000034164">
    <property type="component" value="Unassembled WGS sequence"/>
</dbReference>
<reference evidence="4" key="1">
    <citation type="journal article" date="2015" name="PLoS Genet.">
        <title>The dynamic genome and transcriptome of the human fungal pathogen Blastomyces and close relative Emmonsia.</title>
        <authorList>
            <person name="Munoz J.F."/>
            <person name="Gauthier G.M."/>
            <person name="Desjardins C.A."/>
            <person name="Gallo J.E."/>
            <person name="Holder J."/>
            <person name="Sullivan T.D."/>
            <person name="Marty A.J."/>
            <person name="Carmen J.C."/>
            <person name="Chen Z."/>
            <person name="Ding L."/>
            <person name="Gujja S."/>
            <person name="Magrini V."/>
            <person name="Misas E."/>
            <person name="Mitreva M."/>
            <person name="Priest M."/>
            <person name="Saif S."/>
            <person name="Whiston E.A."/>
            <person name="Young S."/>
            <person name="Zeng Q."/>
            <person name="Goldman W.E."/>
            <person name="Mardis E.R."/>
            <person name="Taylor J.W."/>
            <person name="McEwen J.G."/>
            <person name="Clay O.K."/>
            <person name="Klein B.S."/>
            <person name="Cuomo C.A."/>
        </authorList>
    </citation>
    <scope>NUCLEOTIDE SEQUENCE [LARGE SCALE GENOMIC DNA]</scope>
    <source>
        <strain evidence="4">UAMH 3008</strain>
    </source>
</reference>
<feature type="transmembrane region" description="Helical" evidence="2">
    <location>
        <begin position="80"/>
        <end position="104"/>
    </location>
</feature>
<evidence type="ECO:0000313" key="4">
    <source>
        <dbReference type="Proteomes" id="UP000034164"/>
    </source>
</evidence>
<sequence>MDFLQFRQLLFSIIWVTVAPVSYGYSLTPRQTPPEDAGPRHRVVERQQMDVIPGSVGDVDTDRDWSQSGKGSFNISQSGIIAIAVIVGVVVILGITSAILFYIAKKRSWEVRASIRRSAKRLTAPITPRRFSTAPTSSKPRNREVSMRIPAHDTHSKQKKPKEAPQQSKPDGTFDKHSSRKEMSPPLDRDVEKAVNVIVKSPTGKSEFEPSSPRGWKQMIPFGSTR</sequence>
<evidence type="ECO:0000313" key="3">
    <source>
        <dbReference type="EMBL" id="KKZ68254.1"/>
    </source>
</evidence>
<keyword evidence="2" id="KW-0472">Membrane</keyword>
<dbReference type="EMBL" id="LCZI01000132">
    <property type="protein sequence ID" value="KKZ68254.1"/>
    <property type="molecule type" value="Genomic_DNA"/>
</dbReference>
<gene>
    <name evidence="3" type="ORF">EMCG_06077</name>
</gene>
<comment type="caution">
    <text evidence="3">The sequence shown here is derived from an EMBL/GenBank/DDBJ whole genome shotgun (WGS) entry which is preliminary data.</text>
</comment>
<evidence type="ECO:0000256" key="2">
    <source>
        <dbReference type="SAM" id="Phobius"/>
    </source>
</evidence>
<feature type="region of interest" description="Disordered" evidence="1">
    <location>
        <begin position="126"/>
        <end position="226"/>
    </location>
</feature>
<evidence type="ECO:0000256" key="1">
    <source>
        <dbReference type="SAM" id="MobiDB-lite"/>
    </source>
</evidence>
<organism evidence="3 4">
    <name type="scientific">[Emmonsia] crescens</name>
    <dbReference type="NCBI Taxonomy" id="73230"/>
    <lineage>
        <taxon>Eukaryota</taxon>
        <taxon>Fungi</taxon>
        <taxon>Dikarya</taxon>
        <taxon>Ascomycota</taxon>
        <taxon>Pezizomycotina</taxon>
        <taxon>Eurotiomycetes</taxon>
        <taxon>Eurotiomycetidae</taxon>
        <taxon>Onygenales</taxon>
        <taxon>Ajellomycetaceae</taxon>
        <taxon>Emergomyces</taxon>
    </lineage>
</organism>
<feature type="compositionally biased region" description="Basic and acidic residues" evidence="1">
    <location>
        <begin position="141"/>
        <end position="156"/>
    </location>
</feature>
<accession>A0A0G2J771</accession>
<name>A0A0G2J771_9EURO</name>